<accession>A0A2N9M5H9</accession>
<feature type="compositionally biased region" description="Pro residues" evidence="1">
    <location>
        <begin position="157"/>
        <end position="173"/>
    </location>
</feature>
<evidence type="ECO:0000313" key="3">
    <source>
        <dbReference type="Proteomes" id="UP000239735"/>
    </source>
</evidence>
<protein>
    <submittedName>
        <fullName evidence="2">Uncharacterized protein</fullName>
    </submittedName>
</protein>
<sequence length="476" mass="50188">MRNRWKWIAGLAFAALISGGARPWLGWAQTTLKGGVSQTEYTDEYAKNCEKENANNPYTGMDPLTCYGVMAPTDSRGQCSLAGMQVWKKQGNTCYCQAINPPIQGFIVPLDDIAAAEREGFRCGVDQADACMAVCMGGGAFTPPPGTVEVGGGGTPQPQPNPPTYSAPQPGPPLSGQVGTGSNPCLPFGPGGYDYCANPTQPPGCVCKKPQPRPPLQGDTLNNSPPSNPVADAGQYLQGVVGGFGNCFKGFGDLAAGAGFFAKGDFVDAAKAWGLSPGQSVTLKTMYAELTTPSVGQGVTPYQAGMTAGRRLCAYAVVPGAAKAAGTVLKGAISPGSTFTNPIKGSALQDAINGDPKVPTSPNPTNLANKWVQTGNGPVQLGGYAGQGSFASVFRYGTSKAIKLSRSNPQTLGYGPQSIEGQYTGAGRVQAAGEWRLPVYRIWSRAERASQRRWWRMMWRRNIQDRFSYRIRSTTA</sequence>
<dbReference type="EMBL" id="OKRB01000141">
    <property type="protein sequence ID" value="SPE30702.1"/>
    <property type="molecule type" value="Genomic_DNA"/>
</dbReference>
<feature type="region of interest" description="Disordered" evidence="1">
    <location>
        <begin position="146"/>
        <end position="180"/>
    </location>
</feature>
<reference evidence="3" key="1">
    <citation type="submission" date="2018-02" db="EMBL/GenBank/DDBJ databases">
        <authorList>
            <person name="Hausmann B."/>
        </authorList>
    </citation>
    <scope>NUCLEOTIDE SEQUENCE [LARGE SCALE GENOMIC DNA]</scope>
    <source>
        <strain evidence="3">Peat soil MAG SbA5</strain>
    </source>
</reference>
<name>A0A2N9M5H9_9BACT</name>
<proteinExistence type="predicted"/>
<organism evidence="2 3">
    <name type="scientific">Candidatus Sulfuritelmatomonas gaucii</name>
    <dbReference type="NCBI Taxonomy" id="2043161"/>
    <lineage>
        <taxon>Bacteria</taxon>
        <taxon>Pseudomonadati</taxon>
        <taxon>Acidobacteriota</taxon>
        <taxon>Terriglobia</taxon>
        <taxon>Terriglobales</taxon>
        <taxon>Acidobacteriaceae</taxon>
        <taxon>Candidatus Sulfuritelmatomonas</taxon>
    </lineage>
</organism>
<evidence type="ECO:0000313" key="2">
    <source>
        <dbReference type="EMBL" id="SPE30702.1"/>
    </source>
</evidence>
<evidence type="ECO:0000256" key="1">
    <source>
        <dbReference type="SAM" id="MobiDB-lite"/>
    </source>
</evidence>
<gene>
    <name evidence="2" type="ORF">SBA5_80071</name>
</gene>
<dbReference type="AlphaFoldDB" id="A0A2N9M5H9"/>
<dbReference type="Proteomes" id="UP000239735">
    <property type="component" value="Unassembled WGS sequence"/>
</dbReference>